<sequence>MPLFSNCARQQVDMCRGLLWPDAFIKVTYLPTVLSWPSAAPFREVSPVISDRYCKEVILPHVLLFRGAIGLDFVFMDENAQPHQTAERTIDWTVFSPDLNPIEHVWNALGRRHN</sequence>
<organism evidence="1 2">
    <name type="scientific">Trichonephila clavipes</name>
    <name type="common">Golden silk orbweaver</name>
    <name type="synonym">Nephila clavipes</name>
    <dbReference type="NCBI Taxonomy" id="2585209"/>
    <lineage>
        <taxon>Eukaryota</taxon>
        <taxon>Metazoa</taxon>
        <taxon>Ecdysozoa</taxon>
        <taxon>Arthropoda</taxon>
        <taxon>Chelicerata</taxon>
        <taxon>Arachnida</taxon>
        <taxon>Araneae</taxon>
        <taxon>Araneomorphae</taxon>
        <taxon>Entelegynae</taxon>
        <taxon>Araneoidea</taxon>
        <taxon>Nephilidae</taxon>
        <taxon>Trichonephila</taxon>
    </lineage>
</organism>
<dbReference type="InterPro" id="IPR036397">
    <property type="entry name" value="RNaseH_sf"/>
</dbReference>
<dbReference type="AlphaFoldDB" id="A0A8X6RL61"/>
<dbReference type="EMBL" id="BMAU01021197">
    <property type="protein sequence ID" value="GFX97406.1"/>
    <property type="molecule type" value="Genomic_DNA"/>
</dbReference>
<name>A0A8X6RL61_TRICX</name>
<dbReference type="GO" id="GO:0003676">
    <property type="term" value="F:nucleic acid binding"/>
    <property type="evidence" value="ECO:0007669"/>
    <property type="project" value="InterPro"/>
</dbReference>
<reference evidence="1" key="1">
    <citation type="submission" date="2020-08" db="EMBL/GenBank/DDBJ databases">
        <title>Multicomponent nature underlies the extraordinary mechanical properties of spider dragline silk.</title>
        <authorList>
            <person name="Kono N."/>
            <person name="Nakamura H."/>
            <person name="Mori M."/>
            <person name="Yoshida Y."/>
            <person name="Ohtoshi R."/>
            <person name="Malay A.D."/>
            <person name="Moran D.A.P."/>
            <person name="Tomita M."/>
            <person name="Numata K."/>
            <person name="Arakawa K."/>
        </authorList>
    </citation>
    <scope>NUCLEOTIDE SEQUENCE</scope>
</reference>
<proteinExistence type="predicted"/>
<gene>
    <name evidence="1" type="primary">X975_07168</name>
    <name evidence="1" type="ORF">TNCV_1077771</name>
</gene>
<protein>
    <submittedName>
        <fullName evidence="1">Transposable element Tcb2 transposase</fullName>
    </submittedName>
</protein>
<comment type="caution">
    <text evidence="1">The sequence shown here is derived from an EMBL/GenBank/DDBJ whole genome shotgun (WGS) entry which is preliminary data.</text>
</comment>
<keyword evidence="2" id="KW-1185">Reference proteome</keyword>
<dbReference type="Gene3D" id="3.30.420.10">
    <property type="entry name" value="Ribonuclease H-like superfamily/Ribonuclease H"/>
    <property type="match status" value="1"/>
</dbReference>
<evidence type="ECO:0000313" key="2">
    <source>
        <dbReference type="Proteomes" id="UP000887159"/>
    </source>
</evidence>
<dbReference type="Proteomes" id="UP000887159">
    <property type="component" value="Unassembled WGS sequence"/>
</dbReference>
<accession>A0A8X6RL61</accession>
<evidence type="ECO:0000313" key="1">
    <source>
        <dbReference type="EMBL" id="GFX97406.1"/>
    </source>
</evidence>